<evidence type="ECO:0000256" key="12">
    <source>
        <dbReference type="SAM" id="Phobius"/>
    </source>
</evidence>
<proteinExistence type="inferred from homology"/>
<dbReference type="InterPro" id="IPR005804">
    <property type="entry name" value="FA_desaturase_dom"/>
</dbReference>
<evidence type="ECO:0000256" key="8">
    <source>
        <dbReference type="ARBA" id="ARBA00023002"/>
    </source>
</evidence>
<accession>A0ABR6YBC2</accession>
<evidence type="ECO:0000256" key="9">
    <source>
        <dbReference type="ARBA" id="ARBA00023004"/>
    </source>
</evidence>
<keyword evidence="5 12" id="KW-0812">Transmembrane</keyword>
<evidence type="ECO:0000256" key="7">
    <source>
        <dbReference type="ARBA" id="ARBA00022989"/>
    </source>
</evidence>
<keyword evidence="10" id="KW-0503">Monooxygenase</keyword>
<keyword evidence="15" id="KW-1185">Reference proteome</keyword>
<organism evidence="14 15">
    <name type="scientific">Undibacterium flavidum</name>
    <dbReference type="NCBI Taxonomy" id="2762297"/>
    <lineage>
        <taxon>Bacteria</taxon>
        <taxon>Pseudomonadati</taxon>
        <taxon>Pseudomonadota</taxon>
        <taxon>Betaproteobacteria</taxon>
        <taxon>Burkholderiales</taxon>
        <taxon>Oxalobacteraceae</taxon>
        <taxon>Undibacterium</taxon>
    </lineage>
</organism>
<evidence type="ECO:0000256" key="5">
    <source>
        <dbReference type="ARBA" id="ARBA00022692"/>
    </source>
</evidence>
<feature type="transmembrane region" description="Helical" evidence="12">
    <location>
        <begin position="28"/>
        <end position="48"/>
    </location>
</feature>
<evidence type="ECO:0000256" key="11">
    <source>
        <dbReference type="ARBA" id="ARBA00023136"/>
    </source>
</evidence>
<feature type="transmembrane region" description="Helical" evidence="12">
    <location>
        <begin position="94"/>
        <end position="113"/>
    </location>
</feature>
<feature type="transmembrane region" description="Helical" evidence="12">
    <location>
        <begin position="68"/>
        <end position="88"/>
    </location>
</feature>
<sequence length="355" mass="40359">MSRYFAFFLPAIVLYTTFLFWSKNAGDLIFVYATLGFIFVVIPLLDLFAVRTRLFTSAKNSAPLSELVIVLLSLPLQLLNIFFFAWYLTNHDLLAYQVVLLVLTAGIFSALYAQNPAHELIHHGSRFERVIGLSLFSTSCYTGAKLAHVHSHHLLVATDQDPTSARFNQSLYEYLPGAIAVNLFGWWGPKHKTGTFSLLRRKILLENLLGYGLSAVWMLAIFMQFGVFAWCVFLIQSFIGILVLEMMNYIGHYGLERLTDSNGRLENVSERHAWDCDLPFSNLVLISVQKHADHHINPNKAYGELRCVENSPRLPISYPLLFLLSLVPPWWRAVIHPCLQRFRSGTDAGYRSNAL</sequence>
<evidence type="ECO:0000256" key="4">
    <source>
        <dbReference type="ARBA" id="ARBA00022519"/>
    </source>
</evidence>
<gene>
    <name evidence="14" type="ORF">H8K55_07595</name>
</gene>
<protein>
    <submittedName>
        <fullName evidence="14">Fatty acid desaturase</fullName>
    </submittedName>
</protein>
<dbReference type="Proteomes" id="UP000624279">
    <property type="component" value="Unassembled WGS sequence"/>
</dbReference>
<keyword evidence="4" id="KW-0997">Cell inner membrane</keyword>
<evidence type="ECO:0000256" key="3">
    <source>
        <dbReference type="ARBA" id="ARBA00022475"/>
    </source>
</evidence>
<evidence type="ECO:0000256" key="10">
    <source>
        <dbReference type="ARBA" id="ARBA00023033"/>
    </source>
</evidence>
<keyword evidence="3" id="KW-1003">Cell membrane</keyword>
<dbReference type="RefSeq" id="WP_186941484.1">
    <property type="nucleotide sequence ID" value="NZ_JACOGA010000006.1"/>
</dbReference>
<feature type="domain" description="Fatty acid desaturase" evidence="13">
    <location>
        <begin position="98"/>
        <end position="306"/>
    </location>
</feature>
<dbReference type="PANTHER" id="PTHR38674:SF1">
    <property type="entry name" value="ALKANE 1-MONOOXYGENASE 1"/>
    <property type="match status" value="1"/>
</dbReference>
<keyword evidence="8" id="KW-0560">Oxidoreductase</keyword>
<reference evidence="14 15" key="1">
    <citation type="submission" date="2020-08" db="EMBL/GenBank/DDBJ databases">
        <title>Novel species isolated from subtropical streams in China.</title>
        <authorList>
            <person name="Lu H."/>
        </authorList>
    </citation>
    <scope>NUCLEOTIDE SEQUENCE [LARGE SCALE GENOMIC DNA]</scope>
    <source>
        <strain evidence="14 15">LX15W</strain>
    </source>
</reference>
<evidence type="ECO:0000259" key="13">
    <source>
        <dbReference type="Pfam" id="PF00487"/>
    </source>
</evidence>
<evidence type="ECO:0000256" key="6">
    <source>
        <dbReference type="ARBA" id="ARBA00022723"/>
    </source>
</evidence>
<evidence type="ECO:0000313" key="14">
    <source>
        <dbReference type="EMBL" id="MBC3873444.1"/>
    </source>
</evidence>
<keyword evidence="9" id="KW-0408">Iron</keyword>
<comment type="similarity">
    <text evidence="2">Belongs to the fatty acid desaturase type 1 family. AlkB subfamily.</text>
</comment>
<keyword evidence="6" id="KW-0479">Metal-binding</keyword>
<feature type="transmembrane region" description="Helical" evidence="12">
    <location>
        <begin position="227"/>
        <end position="247"/>
    </location>
</feature>
<dbReference type="EMBL" id="JACOGA010000006">
    <property type="protein sequence ID" value="MBC3873444.1"/>
    <property type="molecule type" value="Genomic_DNA"/>
</dbReference>
<dbReference type="InterPro" id="IPR033885">
    <property type="entry name" value="AlkB/XylM"/>
</dbReference>
<evidence type="ECO:0000256" key="1">
    <source>
        <dbReference type="ARBA" id="ARBA00004429"/>
    </source>
</evidence>
<keyword evidence="11 12" id="KW-0472">Membrane</keyword>
<evidence type="ECO:0000313" key="15">
    <source>
        <dbReference type="Proteomes" id="UP000624279"/>
    </source>
</evidence>
<comment type="caution">
    <text evidence="14">The sequence shown here is derived from an EMBL/GenBank/DDBJ whole genome shotgun (WGS) entry which is preliminary data.</text>
</comment>
<feature type="transmembrane region" description="Helical" evidence="12">
    <location>
        <begin position="5"/>
        <end position="22"/>
    </location>
</feature>
<dbReference type="Pfam" id="PF00487">
    <property type="entry name" value="FA_desaturase"/>
    <property type="match status" value="1"/>
</dbReference>
<evidence type="ECO:0000256" key="2">
    <source>
        <dbReference type="ARBA" id="ARBA00010823"/>
    </source>
</evidence>
<name>A0ABR6YBC2_9BURK</name>
<dbReference type="PANTHER" id="PTHR38674">
    <property type="entry name" value="ALKANE 1-MONOOXYGENASE 1"/>
    <property type="match status" value="1"/>
</dbReference>
<comment type="subcellular location">
    <subcellularLocation>
        <location evidence="1">Cell inner membrane</location>
        <topology evidence="1">Multi-pass membrane protein</topology>
    </subcellularLocation>
</comment>
<keyword evidence="7 12" id="KW-1133">Transmembrane helix</keyword>